<keyword evidence="2" id="KW-1185">Reference proteome</keyword>
<gene>
    <name evidence="1" type="ORF">M2283_008834</name>
</gene>
<comment type="caution">
    <text evidence="1">The sequence shown here is derived from an EMBL/GenBank/DDBJ whole genome shotgun (WGS) entry which is preliminary data.</text>
</comment>
<proteinExistence type="predicted"/>
<sequence length="67" mass="7432">MTNTTLTMPPDTRLSHARMSPLLCISKARILLRAEPAETDALRGAIASRTARSVRTLCGHYDRLVPR</sequence>
<evidence type="ECO:0000313" key="2">
    <source>
        <dbReference type="Proteomes" id="UP001160499"/>
    </source>
</evidence>
<reference evidence="1 2" key="1">
    <citation type="submission" date="2023-04" db="EMBL/GenBank/DDBJ databases">
        <title>Forest soil microbial communities from Buena Vista Peninsula, Colon Province, Panama.</title>
        <authorList>
            <person name="Bouskill N."/>
        </authorList>
    </citation>
    <scope>NUCLEOTIDE SEQUENCE [LARGE SCALE GENOMIC DNA]</scope>
    <source>
        <strain evidence="1 2">GGS1</strain>
    </source>
</reference>
<accession>A0ABT6LYW6</accession>
<dbReference type="EMBL" id="JARXVH010000023">
    <property type="protein sequence ID" value="MDH6221487.1"/>
    <property type="molecule type" value="Genomic_DNA"/>
</dbReference>
<evidence type="ECO:0000313" key="1">
    <source>
        <dbReference type="EMBL" id="MDH6221487.1"/>
    </source>
</evidence>
<organism evidence="1 2">
    <name type="scientific">Streptomyces pseudovenezuelae</name>
    <dbReference type="NCBI Taxonomy" id="67350"/>
    <lineage>
        <taxon>Bacteria</taxon>
        <taxon>Bacillati</taxon>
        <taxon>Actinomycetota</taxon>
        <taxon>Actinomycetes</taxon>
        <taxon>Kitasatosporales</taxon>
        <taxon>Streptomycetaceae</taxon>
        <taxon>Streptomyces</taxon>
        <taxon>Streptomyces aurantiacus group</taxon>
    </lineage>
</organism>
<dbReference type="RefSeq" id="WP_280882203.1">
    <property type="nucleotide sequence ID" value="NZ_JARXVH010000023.1"/>
</dbReference>
<dbReference type="Proteomes" id="UP001160499">
    <property type="component" value="Unassembled WGS sequence"/>
</dbReference>
<evidence type="ECO:0008006" key="3">
    <source>
        <dbReference type="Google" id="ProtNLM"/>
    </source>
</evidence>
<name>A0ABT6LYW6_9ACTN</name>
<protein>
    <recommendedName>
        <fullName evidence="3">Transposase</fullName>
    </recommendedName>
</protein>